<accession>A0ACC0XVF3</accession>
<organism evidence="1 2">
    <name type="scientific">Pistacia integerrima</name>
    <dbReference type="NCBI Taxonomy" id="434235"/>
    <lineage>
        <taxon>Eukaryota</taxon>
        <taxon>Viridiplantae</taxon>
        <taxon>Streptophyta</taxon>
        <taxon>Embryophyta</taxon>
        <taxon>Tracheophyta</taxon>
        <taxon>Spermatophyta</taxon>
        <taxon>Magnoliopsida</taxon>
        <taxon>eudicotyledons</taxon>
        <taxon>Gunneridae</taxon>
        <taxon>Pentapetalae</taxon>
        <taxon>rosids</taxon>
        <taxon>malvids</taxon>
        <taxon>Sapindales</taxon>
        <taxon>Anacardiaceae</taxon>
        <taxon>Pistacia</taxon>
    </lineage>
</organism>
<dbReference type="EMBL" id="CM047745">
    <property type="protein sequence ID" value="KAJ0025227.1"/>
    <property type="molecule type" value="Genomic_DNA"/>
</dbReference>
<keyword evidence="2" id="KW-1185">Reference proteome</keyword>
<comment type="caution">
    <text evidence="1">The sequence shown here is derived from an EMBL/GenBank/DDBJ whole genome shotgun (WGS) entry which is preliminary data.</text>
</comment>
<reference evidence="2" key="1">
    <citation type="journal article" date="2023" name="G3 (Bethesda)">
        <title>Genome assembly and association tests identify interacting loci associated with vigor, precocity, and sex in interspecific pistachio rootstocks.</title>
        <authorList>
            <person name="Palmer W."/>
            <person name="Jacygrad E."/>
            <person name="Sagayaradj S."/>
            <person name="Cavanaugh K."/>
            <person name="Han R."/>
            <person name="Bertier L."/>
            <person name="Beede B."/>
            <person name="Kafkas S."/>
            <person name="Golino D."/>
            <person name="Preece J."/>
            <person name="Michelmore R."/>
        </authorList>
    </citation>
    <scope>NUCLEOTIDE SEQUENCE [LARGE SCALE GENOMIC DNA]</scope>
</reference>
<dbReference type="Proteomes" id="UP001163603">
    <property type="component" value="Chromosome 10"/>
</dbReference>
<evidence type="ECO:0000313" key="2">
    <source>
        <dbReference type="Proteomes" id="UP001163603"/>
    </source>
</evidence>
<sequence length="83" mass="9186">MEKIIALDDDDEEENEEESKNEGTSGTTIFTLPKLRKLGLIYLGKLKRIYSGNGVMVCVSLQQIHLLGSGELKRFPVSSLACN</sequence>
<name>A0ACC0XVF3_9ROSI</name>
<evidence type="ECO:0000313" key="1">
    <source>
        <dbReference type="EMBL" id="KAJ0025227.1"/>
    </source>
</evidence>
<gene>
    <name evidence="1" type="ORF">Pint_07153</name>
</gene>
<proteinExistence type="predicted"/>
<protein>
    <submittedName>
        <fullName evidence="1">Uncharacterized protein</fullName>
    </submittedName>
</protein>